<comment type="caution">
    <text evidence="1">The sequence shown here is derived from an EMBL/GenBank/DDBJ whole genome shotgun (WGS) entry which is preliminary data.</text>
</comment>
<evidence type="ECO:0000313" key="1">
    <source>
        <dbReference type="EMBL" id="KAF1017972.1"/>
    </source>
</evidence>
<dbReference type="EMBL" id="WNDQ01000100">
    <property type="protein sequence ID" value="KAF1017972.1"/>
    <property type="molecule type" value="Genomic_DNA"/>
</dbReference>
<gene>
    <name evidence="1" type="ORF">GAK30_03819</name>
</gene>
<accession>A0A7V8FKF5</accession>
<proteinExistence type="predicted"/>
<dbReference type="AlphaFoldDB" id="A0A7V8FKF5"/>
<sequence>MRAWRALTVTGEGLTDFPVPLLPEPLIEIVDQGAAQTAFMRFGDRVRMVARDAQGQVPFGAIDQRVVAADLARAGDKERR</sequence>
<reference evidence="2" key="1">
    <citation type="journal article" date="2020" name="MBio">
        <title>Horizontal gene transfer to a defensive symbiont with a reduced genome amongst a multipartite beetle microbiome.</title>
        <authorList>
            <person name="Waterworth S.C."/>
            <person name="Florez L.V."/>
            <person name="Rees E.R."/>
            <person name="Hertweck C."/>
            <person name="Kaltenpoth M."/>
            <person name="Kwan J.C."/>
        </authorList>
    </citation>
    <scope>NUCLEOTIDE SEQUENCE [LARGE SCALE GENOMIC DNA]</scope>
</reference>
<protein>
    <submittedName>
        <fullName evidence="1">Uncharacterized protein</fullName>
    </submittedName>
</protein>
<dbReference type="Proteomes" id="UP000461670">
    <property type="component" value="Unassembled WGS sequence"/>
</dbReference>
<organism evidence="1 2">
    <name type="scientific">Paracidovorax wautersii</name>
    <dbReference type="NCBI Taxonomy" id="1177982"/>
    <lineage>
        <taxon>Bacteria</taxon>
        <taxon>Pseudomonadati</taxon>
        <taxon>Pseudomonadota</taxon>
        <taxon>Betaproteobacteria</taxon>
        <taxon>Burkholderiales</taxon>
        <taxon>Comamonadaceae</taxon>
        <taxon>Paracidovorax</taxon>
    </lineage>
</organism>
<name>A0A7V8FKF5_9BURK</name>
<evidence type="ECO:0000313" key="2">
    <source>
        <dbReference type="Proteomes" id="UP000461670"/>
    </source>
</evidence>